<organism evidence="1 2">
    <name type="scientific">Clostridium aceticum</name>
    <dbReference type="NCBI Taxonomy" id="84022"/>
    <lineage>
        <taxon>Bacteria</taxon>
        <taxon>Bacillati</taxon>
        <taxon>Bacillota</taxon>
        <taxon>Clostridia</taxon>
        <taxon>Eubacteriales</taxon>
        <taxon>Clostridiaceae</taxon>
        <taxon>Clostridium</taxon>
    </lineage>
</organism>
<reference evidence="1 2" key="1">
    <citation type="submission" date="2014-10" db="EMBL/GenBank/DDBJ databases">
        <title>Genome sequence of Clostridium aceticum DSM 1496.</title>
        <authorList>
            <person name="Poehlein A."/>
            <person name="Schiel-Bengelsdorf B."/>
            <person name="Gottschalk G."/>
            <person name="Duerre P."/>
            <person name="Daniel R."/>
        </authorList>
    </citation>
    <scope>NUCLEOTIDE SEQUENCE [LARGE SCALE GENOMIC DNA]</scope>
    <source>
        <strain evidence="1 2">DSM 1496</strain>
    </source>
</reference>
<gene>
    <name evidence="1" type="ORF">CACET_c38570</name>
</gene>
<proteinExistence type="predicted"/>
<dbReference type="Proteomes" id="UP000035704">
    <property type="component" value="Chromosome"/>
</dbReference>
<accession>A0A0G3WHB1</accession>
<keyword evidence="2" id="KW-1185">Reference proteome</keyword>
<dbReference type="EMBL" id="CP009687">
    <property type="protein sequence ID" value="AKL97285.1"/>
    <property type="molecule type" value="Genomic_DNA"/>
</dbReference>
<evidence type="ECO:0000313" key="1">
    <source>
        <dbReference type="EMBL" id="AKL97285.1"/>
    </source>
</evidence>
<name>A0A0G3WHB1_9CLOT</name>
<dbReference type="AlphaFoldDB" id="A0A0G3WHB1"/>
<dbReference type="PATRIC" id="fig|84022.6.peg.3941"/>
<sequence>MLEETRVVHVRAALIQYREKIRLQDNKGEMSGVK</sequence>
<dbReference type="STRING" id="84022.CACET_c38570"/>
<protein>
    <submittedName>
        <fullName evidence="1">Uncharacterized protein</fullName>
    </submittedName>
</protein>
<evidence type="ECO:0000313" key="2">
    <source>
        <dbReference type="Proteomes" id="UP000035704"/>
    </source>
</evidence>
<dbReference type="KEGG" id="cace:CACET_c38570"/>